<dbReference type="InterPro" id="IPR010426">
    <property type="entry name" value="MTTB_MeTrfase"/>
</dbReference>
<dbReference type="RefSeq" id="WP_263734663.1">
    <property type="nucleotide sequence ID" value="NZ_JAOWKY010000002.1"/>
</dbReference>
<dbReference type="GO" id="GO:0032259">
    <property type="term" value="P:methylation"/>
    <property type="evidence" value="ECO:0007669"/>
    <property type="project" value="UniProtKB-KW"/>
</dbReference>
<comment type="caution">
    <text evidence="6">The sequence shown here is derived from an EMBL/GenBank/DDBJ whole genome shotgun (WGS) entry which is preliminary data.</text>
</comment>
<dbReference type="EMBL" id="JAOWKY010000002">
    <property type="protein sequence ID" value="MCV2869006.1"/>
    <property type="molecule type" value="Genomic_DNA"/>
</dbReference>
<name>A0ABT2ZD28_9RHOB</name>
<accession>A0ABT2ZD28</accession>
<reference evidence="6 7" key="1">
    <citation type="submission" date="2022-10" db="EMBL/GenBank/DDBJ databases">
        <title>Defluviimonas sp. nov., isolated from ocean surface water.</title>
        <authorList>
            <person name="He W."/>
            <person name="Wang L."/>
            <person name="Zhang D.-F."/>
        </authorList>
    </citation>
    <scope>NUCLEOTIDE SEQUENCE [LARGE SCALE GENOMIC DNA]</scope>
    <source>
        <strain evidence="6 7">WL0002</strain>
    </source>
</reference>
<dbReference type="GO" id="GO:0008168">
    <property type="term" value="F:methyltransferase activity"/>
    <property type="evidence" value="ECO:0007669"/>
    <property type="project" value="UniProtKB-KW"/>
</dbReference>
<dbReference type="EC" id="2.1.1.-" evidence="4"/>
<organism evidence="6 7">
    <name type="scientific">Albidovulum marisflavi</name>
    <dbReference type="NCBI Taxonomy" id="2984159"/>
    <lineage>
        <taxon>Bacteria</taxon>
        <taxon>Pseudomonadati</taxon>
        <taxon>Pseudomonadota</taxon>
        <taxon>Alphaproteobacteria</taxon>
        <taxon>Rhodobacterales</taxon>
        <taxon>Paracoccaceae</taxon>
        <taxon>Albidovulum</taxon>
    </lineage>
</organism>
<evidence type="ECO:0000256" key="5">
    <source>
        <dbReference type="SAM" id="MobiDB-lite"/>
    </source>
</evidence>
<dbReference type="Pfam" id="PF06253">
    <property type="entry name" value="MTTB"/>
    <property type="match status" value="1"/>
</dbReference>
<dbReference type="Gene3D" id="3.20.20.480">
    <property type="entry name" value="Trimethylamine methyltransferase-like"/>
    <property type="match status" value="1"/>
</dbReference>
<comment type="similarity">
    <text evidence="1 4">Belongs to the trimethylamine methyltransferase family.</text>
</comment>
<protein>
    <recommendedName>
        <fullName evidence="4">Methyltransferase</fullName>
        <ecNumber evidence="4">2.1.1.-</ecNumber>
    </recommendedName>
</protein>
<dbReference type="PIRSF" id="PIRSF037567">
    <property type="entry name" value="MTTB_MeTrfase"/>
    <property type="match status" value="1"/>
</dbReference>
<evidence type="ECO:0000313" key="6">
    <source>
        <dbReference type="EMBL" id="MCV2869006.1"/>
    </source>
</evidence>
<gene>
    <name evidence="6" type="ORF">OEW28_10240</name>
</gene>
<evidence type="ECO:0000256" key="1">
    <source>
        <dbReference type="ARBA" id="ARBA00007137"/>
    </source>
</evidence>
<dbReference type="Proteomes" id="UP001652542">
    <property type="component" value="Unassembled WGS sequence"/>
</dbReference>
<evidence type="ECO:0000256" key="4">
    <source>
        <dbReference type="PIRNR" id="PIRNR037567"/>
    </source>
</evidence>
<keyword evidence="3 4" id="KW-0808">Transferase</keyword>
<keyword evidence="7" id="KW-1185">Reference proteome</keyword>
<proteinExistence type="inferred from homology"/>
<keyword evidence="2 6" id="KW-0489">Methyltransferase</keyword>
<feature type="region of interest" description="Disordered" evidence="5">
    <location>
        <begin position="1"/>
        <end position="21"/>
    </location>
</feature>
<feature type="compositionally biased region" description="Basic and acidic residues" evidence="5">
    <location>
        <begin position="1"/>
        <end position="13"/>
    </location>
</feature>
<dbReference type="InterPro" id="IPR038601">
    <property type="entry name" value="MttB-like_sf"/>
</dbReference>
<evidence type="ECO:0000256" key="2">
    <source>
        <dbReference type="ARBA" id="ARBA00022603"/>
    </source>
</evidence>
<evidence type="ECO:0000256" key="3">
    <source>
        <dbReference type="ARBA" id="ARBA00022679"/>
    </source>
</evidence>
<sequence length="529" mass="56321">MFENPTGERERRGARTRAGGRAARLALRAAAPEPDRKPVWAGIEGGQYNPLSPSDLLSIHRAALELLGSVGIGQATPEVIEIATAKGCHLNAHGRLVFPSALVEDLLTKAAREYMIYSRDPAHADLNVGGGRVHYATSGEAVSVLDFGARRYRPSTLQDVYDTARVTDALPNIHQYGQMVVPTEIEDLFEHDINVVYAVLSGTTKPVEHTFNTVASLPAAMELYAMVAGSEKRFRDRPFVSFGGCPIVSPLRFAPENLDVLVATSRLGLVNDIAVAPQAGATAPAYLAGTLAQVVAETLACLSVVNMVNPGCPMSFAAWPFAVDLRSGAFSGGAAEVAVSMAAIAQIGRFYDLPTTVAASMTDAKMPDAQMGYEKGITAVVAGLAGANRVLESAGMMASLMGVSYESLVIDNDMLGMAQRVIRGIEVNEETLSVETIRAAVLGEGHFLGAADTLKSMETEFVYPQMADRAPAQVWAGEGAATMEERARAAAASLLSDHFPDAIGPELDARIRDRFPIRLPAERMRPIAK</sequence>
<evidence type="ECO:0000313" key="7">
    <source>
        <dbReference type="Proteomes" id="UP001652542"/>
    </source>
</evidence>